<dbReference type="Pfam" id="PF24857">
    <property type="entry name" value="THR4_C"/>
    <property type="match status" value="1"/>
</dbReference>
<dbReference type="InterPro" id="IPR036052">
    <property type="entry name" value="TrpB-like_PALP_sf"/>
</dbReference>
<dbReference type="NCBIfam" id="TIGR00260">
    <property type="entry name" value="thrC"/>
    <property type="match status" value="1"/>
</dbReference>
<feature type="domain" description="Threonine synthase N-terminal" evidence="7">
    <location>
        <begin position="2"/>
        <end position="78"/>
    </location>
</feature>
<keyword evidence="3" id="KW-0663">Pyridoxal phosphate</keyword>
<accession>A0ABW1YGX3</accession>
<sequence length="476" mass="52555">MQYVSTRGHTLGTFTDVLLSGLAPDGGLAMPQSIPVLGTDQLEQLRHLSYPDLAYEVMRPFISDIPERDLRQLLQKTYQADTFGSPEITPLTPLGTSGLYLLELSNGPTLAFKDIAMQFLGHAFEYVLERENRRINILGATSGDTGSAAEYAMLGKDRINVFMLSPRGRMSRFQQAQMYSLNEPNIHNIAVEGVFDDCQDLVKAVNADAEFKARYDIGAVNSINWGRVLAQAVYYFRGYFALKLPAGAEADFCVPSGNFGNVFAGYLAKLMGLPIGQLVVASNENSVLNEFFEHGTYHVWPAERVAVTSSPSMDIGKASNFERYLYLISGQDAQQTQQWWEAVAGGQPVTLTGTLHWPHVTASGFRSGQSSHAQRLDTIRRIDREYGRLIDPHTADGVFVGERLKRAGIPMICLETALPAKFEETVYEAVGRLPERPERFAGLEARSRYASELPNDSEALKALIARALVARTLGDS</sequence>
<dbReference type="InterPro" id="IPR004450">
    <property type="entry name" value="Thr_synthase-like"/>
</dbReference>
<dbReference type="Pfam" id="PF00291">
    <property type="entry name" value="PALP"/>
    <property type="match status" value="1"/>
</dbReference>
<dbReference type="InterPro" id="IPR051166">
    <property type="entry name" value="Threonine_Synthase"/>
</dbReference>
<comment type="similarity">
    <text evidence="2">Belongs to the threonine synthase family.</text>
</comment>
<keyword evidence="4 8" id="KW-0456">Lyase</keyword>
<proteinExistence type="inferred from homology"/>
<evidence type="ECO:0000256" key="3">
    <source>
        <dbReference type="ARBA" id="ARBA00022898"/>
    </source>
</evidence>
<dbReference type="GO" id="GO:0004795">
    <property type="term" value="F:threonine synthase activity"/>
    <property type="evidence" value="ECO:0007669"/>
    <property type="project" value="UniProtKB-EC"/>
</dbReference>
<dbReference type="InterPro" id="IPR037158">
    <property type="entry name" value="Thr_synth_N_sf"/>
</dbReference>
<feature type="domain" description="Tryptophan synthase beta chain-like PALP" evidence="6">
    <location>
        <begin position="89"/>
        <end position="316"/>
    </location>
</feature>
<evidence type="ECO:0000259" key="7">
    <source>
        <dbReference type="Pfam" id="PF14821"/>
    </source>
</evidence>
<evidence type="ECO:0000313" key="9">
    <source>
        <dbReference type="Proteomes" id="UP001596297"/>
    </source>
</evidence>
<dbReference type="CDD" id="cd01560">
    <property type="entry name" value="Thr-synth_2"/>
    <property type="match status" value="1"/>
</dbReference>
<dbReference type="Pfam" id="PF14821">
    <property type="entry name" value="Thr_synth_N"/>
    <property type="match status" value="1"/>
</dbReference>
<comment type="caution">
    <text evidence="8">The sequence shown here is derived from an EMBL/GenBank/DDBJ whole genome shotgun (WGS) entry which is preliminary data.</text>
</comment>
<dbReference type="PANTHER" id="PTHR42690:SF1">
    <property type="entry name" value="THREONINE SYNTHASE-LIKE 2"/>
    <property type="match status" value="1"/>
</dbReference>
<dbReference type="InterPro" id="IPR001926">
    <property type="entry name" value="TrpB-like_PALP"/>
</dbReference>
<comment type="cofactor">
    <cofactor evidence="1">
        <name>pyridoxal 5'-phosphate</name>
        <dbReference type="ChEBI" id="CHEBI:597326"/>
    </cofactor>
</comment>
<organism evidence="8 9">
    <name type="scientific">Deinococcus lacus</name>
    <dbReference type="NCBI Taxonomy" id="392561"/>
    <lineage>
        <taxon>Bacteria</taxon>
        <taxon>Thermotogati</taxon>
        <taxon>Deinococcota</taxon>
        <taxon>Deinococci</taxon>
        <taxon>Deinococcales</taxon>
        <taxon>Deinococcaceae</taxon>
        <taxon>Deinococcus</taxon>
    </lineage>
</organism>
<dbReference type="SUPFAM" id="SSF53686">
    <property type="entry name" value="Tryptophan synthase beta subunit-like PLP-dependent enzymes"/>
    <property type="match status" value="1"/>
</dbReference>
<dbReference type="RefSeq" id="WP_380083809.1">
    <property type="nucleotide sequence ID" value="NZ_JBHSWD010000002.1"/>
</dbReference>
<dbReference type="EC" id="4.2.3.1" evidence="5"/>
<keyword evidence="9" id="KW-1185">Reference proteome</keyword>
<evidence type="ECO:0000256" key="2">
    <source>
        <dbReference type="ARBA" id="ARBA00005517"/>
    </source>
</evidence>
<dbReference type="PANTHER" id="PTHR42690">
    <property type="entry name" value="THREONINE SYNTHASE FAMILY MEMBER"/>
    <property type="match status" value="1"/>
</dbReference>
<reference evidence="9" key="1">
    <citation type="journal article" date="2019" name="Int. J. Syst. Evol. Microbiol.">
        <title>The Global Catalogue of Microorganisms (GCM) 10K type strain sequencing project: providing services to taxonomists for standard genome sequencing and annotation.</title>
        <authorList>
            <consortium name="The Broad Institute Genomics Platform"/>
            <consortium name="The Broad Institute Genome Sequencing Center for Infectious Disease"/>
            <person name="Wu L."/>
            <person name="Ma J."/>
        </authorList>
    </citation>
    <scope>NUCLEOTIDE SEQUENCE [LARGE SCALE GENOMIC DNA]</scope>
    <source>
        <strain evidence="9">CGMCC 1.15772</strain>
    </source>
</reference>
<gene>
    <name evidence="8" type="primary">thrC</name>
    <name evidence="8" type="ORF">ACFP81_12260</name>
</gene>
<protein>
    <recommendedName>
        <fullName evidence="5">Threonine synthase</fullName>
        <ecNumber evidence="5">4.2.3.1</ecNumber>
    </recommendedName>
</protein>
<dbReference type="Proteomes" id="UP001596297">
    <property type="component" value="Unassembled WGS sequence"/>
</dbReference>
<dbReference type="Gene3D" id="3.90.1380.10">
    <property type="entry name" value="Threonine synthase, N-terminal domain"/>
    <property type="match status" value="1"/>
</dbReference>
<evidence type="ECO:0000256" key="5">
    <source>
        <dbReference type="NCBIfam" id="TIGR00260"/>
    </source>
</evidence>
<name>A0ABW1YGX3_9DEIO</name>
<dbReference type="InterPro" id="IPR029144">
    <property type="entry name" value="Thr_synth_N"/>
</dbReference>
<evidence type="ECO:0000256" key="4">
    <source>
        <dbReference type="ARBA" id="ARBA00023239"/>
    </source>
</evidence>
<dbReference type="Gene3D" id="3.40.50.1100">
    <property type="match status" value="2"/>
</dbReference>
<evidence type="ECO:0000256" key="1">
    <source>
        <dbReference type="ARBA" id="ARBA00001933"/>
    </source>
</evidence>
<dbReference type="EMBL" id="JBHSWD010000002">
    <property type="protein sequence ID" value="MFC6592688.1"/>
    <property type="molecule type" value="Genomic_DNA"/>
</dbReference>
<evidence type="ECO:0000313" key="8">
    <source>
        <dbReference type="EMBL" id="MFC6592688.1"/>
    </source>
</evidence>
<evidence type="ECO:0000259" key="6">
    <source>
        <dbReference type="Pfam" id="PF00291"/>
    </source>
</evidence>